<name>A0A1H4RAM7_9BACT</name>
<protein>
    <submittedName>
        <fullName evidence="4">Phosphoesterase RecJ domain-containing protein</fullName>
    </submittedName>
</protein>
<dbReference type="InterPro" id="IPR051319">
    <property type="entry name" value="Oligoribo/pAp-PDE_c-di-AMP_PDE"/>
</dbReference>
<dbReference type="Gene3D" id="3.90.1640.10">
    <property type="entry name" value="inorganic pyrophosphatase (n-terminal core)"/>
    <property type="match status" value="1"/>
</dbReference>
<dbReference type="Gene3D" id="3.10.310.30">
    <property type="match status" value="1"/>
</dbReference>
<dbReference type="EMBL" id="FNSD01000001">
    <property type="protein sequence ID" value="SEC28868.1"/>
    <property type="molecule type" value="Genomic_DNA"/>
</dbReference>
<dbReference type="Pfam" id="PF01368">
    <property type="entry name" value="DHH"/>
    <property type="match status" value="1"/>
</dbReference>
<evidence type="ECO:0000313" key="4">
    <source>
        <dbReference type="EMBL" id="SEC28868.1"/>
    </source>
</evidence>
<dbReference type="Pfam" id="PF02272">
    <property type="entry name" value="DHHA1"/>
    <property type="match status" value="1"/>
</dbReference>
<reference evidence="4 5" key="1">
    <citation type="submission" date="2016-10" db="EMBL/GenBank/DDBJ databases">
        <authorList>
            <person name="de Groot N.N."/>
        </authorList>
    </citation>
    <scope>NUCLEOTIDE SEQUENCE [LARGE SCALE GENOMIC DNA]</scope>
    <source>
        <strain evidence="4 5">AB35.6</strain>
    </source>
</reference>
<feature type="domain" description="DDH" evidence="2">
    <location>
        <begin position="52"/>
        <end position="190"/>
    </location>
</feature>
<dbReference type="GO" id="GO:0003676">
    <property type="term" value="F:nucleic acid binding"/>
    <property type="evidence" value="ECO:0007669"/>
    <property type="project" value="InterPro"/>
</dbReference>
<gene>
    <name evidence="4" type="ORF">SAMN05443244_3099</name>
</gene>
<dbReference type="RefSeq" id="WP_074654851.1">
    <property type="nucleotide sequence ID" value="NZ_FNSD01000001.1"/>
</dbReference>
<feature type="compositionally biased region" description="Low complexity" evidence="1">
    <location>
        <begin position="21"/>
        <end position="30"/>
    </location>
</feature>
<feature type="region of interest" description="Disordered" evidence="1">
    <location>
        <begin position="1"/>
        <end position="31"/>
    </location>
</feature>
<dbReference type="PANTHER" id="PTHR47618">
    <property type="entry name" value="BIFUNCTIONAL OLIGORIBONUCLEASE AND PAP PHOSPHATASE NRNA"/>
    <property type="match status" value="1"/>
</dbReference>
<accession>A0A1H4RAM7</accession>
<dbReference type="Proteomes" id="UP000182409">
    <property type="component" value="Unassembled WGS sequence"/>
</dbReference>
<dbReference type="InterPro" id="IPR003156">
    <property type="entry name" value="DHHA1_dom"/>
</dbReference>
<evidence type="ECO:0000256" key="1">
    <source>
        <dbReference type="SAM" id="MobiDB-lite"/>
    </source>
</evidence>
<dbReference type="AlphaFoldDB" id="A0A1H4RAM7"/>
<proteinExistence type="predicted"/>
<evidence type="ECO:0000259" key="2">
    <source>
        <dbReference type="Pfam" id="PF01368"/>
    </source>
</evidence>
<dbReference type="OrthoDB" id="9803668at2"/>
<evidence type="ECO:0000313" key="5">
    <source>
        <dbReference type="Proteomes" id="UP000182409"/>
    </source>
</evidence>
<feature type="compositionally biased region" description="Polar residues" evidence="1">
    <location>
        <begin position="1"/>
        <end position="14"/>
    </location>
</feature>
<dbReference type="InterPro" id="IPR038763">
    <property type="entry name" value="DHH_sf"/>
</dbReference>
<sequence>MAPSLVTPSITGSYNLPPGSPAQGSAGPSPEIRDGALQLPRIVAAIQQNSRFLVTSHARPDGDAVGSVLAMGSVLHALGKQVDMVLADPIPVVYRTLPGVGRVRQSRDIVQSEYDVIIILECDGTERTGVRGIDDMANVINIDHHLTGTPFAALNWIDPTAAAVAAMVFEIAIALATNITPAIATCLYTALMTDTGSFTYPGTSAETFTLAHALIDLGAKADSVARDVLYSVPAARIHLLGLALSRVRIRGPIAWTWITQDDLQLMNATDEDSEGTVNYLISIAGVEAAAFLRELPRPYPEAQALFRTSLRSKSSVDVSQVAANCGGGGHRNAAGCTLNGPFDDAVAHILRELGTEVTRIVRASGQHAVAVPSNKL</sequence>
<feature type="domain" description="DHHA1" evidence="3">
    <location>
        <begin position="267"/>
        <end position="351"/>
    </location>
</feature>
<evidence type="ECO:0000259" key="3">
    <source>
        <dbReference type="Pfam" id="PF02272"/>
    </source>
</evidence>
<dbReference type="InterPro" id="IPR001667">
    <property type="entry name" value="DDH_dom"/>
</dbReference>
<dbReference type="PANTHER" id="PTHR47618:SF1">
    <property type="entry name" value="BIFUNCTIONAL OLIGORIBONUCLEASE AND PAP PHOSPHATASE NRNA"/>
    <property type="match status" value="1"/>
</dbReference>
<dbReference type="SUPFAM" id="SSF64182">
    <property type="entry name" value="DHH phosphoesterases"/>
    <property type="match status" value="1"/>
</dbReference>
<organism evidence="4 5">
    <name type="scientific">Terriglobus roseus</name>
    <dbReference type="NCBI Taxonomy" id="392734"/>
    <lineage>
        <taxon>Bacteria</taxon>
        <taxon>Pseudomonadati</taxon>
        <taxon>Acidobacteriota</taxon>
        <taxon>Terriglobia</taxon>
        <taxon>Terriglobales</taxon>
        <taxon>Acidobacteriaceae</taxon>
        <taxon>Terriglobus</taxon>
    </lineage>
</organism>